<keyword evidence="5" id="KW-1185">Reference proteome</keyword>
<proteinExistence type="inferred from homology"/>
<sequence>MDSVFNKLKTKVSGALPGNPLTREYDIEKQIGQTGPGSLWKLYSAKKRSTHQEATIWIMEKKLLESYPKLQRESMIEILKYGVSTLMRIKHPKIVSVLQPLEESRESLAYATEPLFTSLNSVLTRDSSNIRQPNESMDFSLSDTEIKYGLVQLAEALDFLHSDCHRLHLNLTPESVVINRFGIWKLGGFEFSKVADQNEKSGQSLAKIPVWQSNLMPTCQLNLNASSPEAILQGEVTGASDMFSLGLLICALFNRGKSILDVGDDYHAYKRTIKQLPSLLSSKGLDLPNNLKEYVKMMLSSDPQIRPDAVQFLRTTYFEDASMSVLRSVDNMYQLDNLSRSQFYKSLPNSIHALPKRLCLFRVFPQIAEDFSNPHMVPFILPAVLQILDLVTQDEFIQYMLPRLIPVMSMKEPIQIILIFLQNIHILSEKFPIKEFRNYVLPMLQLALDIDNKMIQRLCLFRVFPQIAEDFSNPHMVPFILPAVLQILDLVTQDEFIQYMLPRLIPVMSMKEPIQIILIFLQNIHILSEKFPIKEFRNYVLPMLQLALDIDNKMIQELCLKSLPTIGKAMDLTVLRNSLIPRIQRLCLSTEYLSVSLCLSLPPPYYTGIYRLAFSHEKLGISREKLANKVLPYLIPLSIESSLNLKQYSAYASLIRDMCSYLEREQYAKLEQLHGAATDEDSMIRIGNIDESVWATSNSCSDLMTRIICAYLDDTDQYVKRSPLPTALTVNSNNSNNTSPKSSTGTTSSIQGVNGSITNESTNLSLEQKRQLAAKQDQIERLSSNLTSAPSLLQPATGAGPMKLMTTTTMNKPKPIDITNTLISYNVNAINSTSDMMNKSTTQSNRIGTGIPLALITPPTIQHQSYEQNGVFNNNSNSLYHHSNNNVEQLQSTILPNSIIPFTSSNNCNPLNAIPLYPAMSNVMRHVQQQAVPNAITYQLFPTTSSITMPTTMLSQNISNSNSLIKPLSKSDIDDLLS</sequence>
<dbReference type="STRING" id="6184.A0A430QFF7"/>
<dbReference type="Gene3D" id="1.25.10.10">
    <property type="entry name" value="Leucine-rich Repeat Variant"/>
    <property type="match status" value="2"/>
</dbReference>
<dbReference type="Proteomes" id="UP000290809">
    <property type="component" value="Unassembled WGS sequence"/>
</dbReference>
<dbReference type="Pfam" id="PF00069">
    <property type="entry name" value="Pkinase"/>
    <property type="match status" value="1"/>
</dbReference>
<dbReference type="InterPro" id="IPR016024">
    <property type="entry name" value="ARM-type_fold"/>
</dbReference>
<dbReference type="InterPro" id="IPR011009">
    <property type="entry name" value="Kinase-like_dom_sf"/>
</dbReference>
<evidence type="ECO:0000313" key="5">
    <source>
        <dbReference type="Proteomes" id="UP000290809"/>
    </source>
</evidence>
<dbReference type="EMBL" id="QMKO01001835">
    <property type="protein sequence ID" value="RTG86246.1"/>
    <property type="molecule type" value="Genomic_DNA"/>
</dbReference>
<comment type="similarity">
    <text evidence="1">Belongs to the protein kinase superfamily.</text>
</comment>
<dbReference type="InterPro" id="IPR000719">
    <property type="entry name" value="Prot_kinase_dom"/>
</dbReference>
<name>A0A430QFF7_SCHBO</name>
<dbReference type="InterPro" id="IPR051177">
    <property type="entry name" value="CIK-Related_Protein"/>
</dbReference>
<dbReference type="PANTHER" id="PTHR12984">
    <property type="entry name" value="SCY1-RELATED S/T PROTEIN KINASE-LIKE"/>
    <property type="match status" value="1"/>
</dbReference>
<dbReference type="GO" id="GO:0005524">
    <property type="term" value="F:ATP binding"/>
    <property type="evidence" value="ECO:0007669"/>
    <property type="project" value="InterPro"/>
</dbReference>
<comment type="caution">
    <text evidence="4">The sequence shown here is derived from an EMBL/GenBank/DDBJ whole genome shotgun (WGS) entry which is preliminary data.</text>
</comment>
<evidence type="ECO:0000256" key="1">
    <source>
        <dbReference type="ARBA" id="ARBA00038349"/>
    </source>
</evidence>
<evidence type="ECO:0000256" key="2">
    <source>
        <dbReference type="SAM" id="MobiDB-lite"/>
    </source>
</evidence>
<dbReference type="PROSITE" id="PS50011">
    <property type="entry name" value="PROTEIN_KINASE_DOM"/>
    <property type="match status" value="1"/>
</dbReference>
<dbReference type="PANTHER" id="PTHR12984:SF6">
    <property type="entry name" value="SCY1-LIKE PROTEIN 2"/>
    <property type="match status" value="1"/>
</dbReference>
<gene>
    <name evidence="4" type="ORF">DC041_0001633</name>
</gene>
<dbReference type="SMART" id="SM00220">
    <property type="entry name" value="S_TKc"/>
    <property type="match status" value="1"/>
</dbReference>
<dbReference type="InterPro" id="IPR011989">
    <property type="entry name" value="ARM-like"/>
</dbReference>
<accession>A0A430QFF7</accession>
<protein>
    <submittedName>
        <fullName evidence="4">SCY1-like protein 2</fullName>
    </submittedName>
</protein>
<evidence type="ECO:0000313" key="4">
    <source>
        <dbReference type="EMBL" id="RTG86246.1"/>
    </source>
</evidence>
<feature type="domain" description="Protein kinase" evidence="3">
    <location>
        <begin position="25"/>
        <end position="318"/>
    </location>
</feature>
<reference evidence="4 5" key="1">
    <citation type="journal article" date="2019" name="PLoS Pathog.">
        <title>Genome sequence of the bovine parasite Schistosoma bovis Tanzania.</title>
        <authorList>
            <person name="Oey H."/>
            <person name="Zakrzewski M."/>
            <person name="Gobert G."/>
            <person name="Gravermann K."/>
            <person name="Stoye J."/>
            <person name="Jones M."/>
            <person name="Mcmanus D."/>
            <person name="Krause L."/>
        </authorList>
    </citation>
    <scope>NUCLEOTIDE SEQUENCE [LARGE SCALE GENOMIC DNA]</scope>
    <source>
        <strain evidence="4 5">TAN1997</strain>
    </source>
</reference>
<feature type="compositionally biased region" description="Low complexity" evidence="2">
    <location>
        <begin position="729"/>
        <end position="749"/>
    </location>
</feature>
<dbReference type="AlphaFoldDB" id="A0A430QFF7"/>
<dbReference type="CDD" id="cd14011">
    <property type="entry name" value="PK_SCY1_like"/>
    <property type="match status" value="1"/>
</dbReference>
<dbReference type="SUPFAM" id="SSF48371">
    <property type="entry name" value="ARM repeat"/>
    <property type="match status" value="1"/>
</dbReference>
<evidence type="ECO:0000259" key="3">
    <source>
        <dbReference type="PROSITE" id="PS50011"/>
    </source>
</evidence>
<feature type="region of interest" description="Disordered" evidence="2">
    <location>
        <begin position="726"/>
        <end position="758"/>
    </location>
</feature>
<organism evidence="4 5">
    <name type="scientific">Schistosoma bovis</name>
    <name type="common">Blood fluke</name>
    <dbReference type="NCBI Taxonomy" id="6184"/>
    <lineage>
        <taxon>Eukaryota</taxon>
        <taxon>Metazoa</taxon>
        <taxon>Spiralia</taxon>
        <taxon>Lophotrochozoa</taxon>
        <taxon>Platyhelminthes</taxon>
        <taxon>Trematoda</taxon>
        <taxon>Digenea</taxon>
        <taxon>Strigeidida</taxon>
        <taxon>Schistosomatoidea</taxon>
        <taxon>Schistosomatidae</taxon>
        <taxon>Schistosoma</taxon>
    </lineage>
</organism>
<dbReference type="Gene3D" id="1.10.510.10">
    <property type="entry name" value="Transferase(Phosphotransferase) domain 1"/>
    <property type="match status" value="1"/>
</dbReference>
<dbReference type="SUPFAM" id="SSF56112">
    <property type="entry name" value="Protein kinase-like (PK-like)"/>
    <property type="match status" value="1"/>
</dbReference>
<dbReference type="Gene3D" id="3.30.200.20">
    <property type="entry name" value="Phosphorylase Kinase, domain 1"/>
    <property type="match status" value="1"/>
</dbReference>
<dbReference type="GO" id="GO:0004672">
    <property type="term" value="F:protein kinase activity"/>
    <property type="evidence" value="ECO:0007669"/>
    <property type="project" value="InterPro"/>
</dbReference>